<organism evidence="1">
    <name type="scientific">Homalodisca liturata</name>
    <dbReference type="NCBI Taxonomy" id="320908"/>
    <lineage>
        <taxon>Eukaryota</taxon>
        <taxon>Metazoa</taxon>
        <taxon>Ecdysozoa</taxon>
        <taxon>Arthropoda</taxon>
        <taxon>Hexapoda</taxon>
        <taxon>Insecta</taxon>
        <taxon>Pterygota</taxon>
        <taxon>Neoptera</taxon>
        <taxon>Paraneoptera</taxon>
        <taxon>Hemiptera</taxon>
        <taxon>Auchenorrhyncha</taxon>
        <taxon>Membracoidea</taxon>
        <taxon>Cicadellidae</taxon>
        <taxon>Cicadellinae</taxon>
        <taxon>Proconiini</taxon>
        <taxon>Homalodisca</taxon>
    </lineage>
</organism>
<proteinExistence type="predicted"/>
<reference evidence="1" key="1">
    <citation type="submission" date="2015-11" db="EMBL/GenBank/DDBJ databases">
        <title>De novo transcriptome assembly of four potential Pierce s Disease insect vectors from Arizona vineyards.</title>
        <authorList>
            <person name="Tassone E.E."/>
        </authorList>
    </citation>
    <scope>NUCLEOTIDE SEQUENCE</scope>
</reference>
<gene>
    <name evidence="1" type="ORF">g.56977</name>
</gene>
<accession>A0A1B6JW29</accession>
<dbReference type="AlphaFoldDB" id="A0A1B6JW29"/>
<evidence type="ECO:0000313" key="1">
    <source>
        <dbReference type="EMBL" id="JAT03409.1"/>
    </source>
</evidence>
<sequence length="115" mass="12863">HLRDDVRTEIYSTVHSALETMLVKNESFIKDLIARAIVPGIEAAINEMRIQVITEFRKMDFASNLDPLYSKTSSFKKLVNSGKIGTALQELVKLKGAEFESLLGIIQHDTIEGVD</sequence>
<protein>
    <submittedName>
        <fullName evidence="1">Uncharacterized protein</fullName>
    </submittedName>
</protein>
<feature type="non-terminal residue" evidence="1">
    <location>
        <position position="1"/>
    </location>
</feature>
<dbReference type="EMBL" id="GECU01004298">
    <property type="protein sequence ID" value="JAT03409.1"/>
    <property type="molecule type" value="Transcribed_RNA"/>
</dbReference>
<name>A0A1B6JW29_9HEMI</name>
<feature type="non-terminal residue" evidence="1">
    <location>
        <position position="115"/>
    </location>
</feature>